<proteinExistence type="predicted"/>
<accession>A0A024P4T9</accession>
<keyword evidence="2" id="KW-1185">Reference proteome</keyword>
<protein>
    <submittedName>
        <fullName evidence="1">Uncharacterized protein</fullName>
    </submittedName>
</protein>
<reference evidence="1 2" key="2">
    <citation type="submission" date="2014-05" db="EMBL/GenBank/DDBJ databases">
        <title>Draft genome sequence of Halobacillus karajensis HK-03.</title>
        <authorList>
            <person name="Khelaifia S."/>
            <person name="Croce O."/>
            <person name="Lagier J.C."/>
            <person name="Raoult D."/>
        </authorList>
    </citation>
    <scope>NUCLEOTIDE SEQUENCE [LARGE SCALE GENOMIC DNA]</scope>
    <source>
        <strain evidence="1 2">HD-03</strain>
    </source>
</reference>
<dbReference type="EMBL" id="CCDI010000002">
    <property type="protein sequence ID" value="CDQ23646.1"/>
    <property type="molecule type" value="Genomic_DNA"/>
</dbReference>
<dbReference type="Proteomes" id="UP000028868">
    <property type="component" value="Unassembled WGS sequence"/>
</dbReference>
<comment type="caution">
    <text evidence="1">The sequence shown here is derived from an EMBL/GenBank/DDBJ whole genome shotgun (WGS) entry which is preliminary data.</text>
</comment>
<gene>
    <name evidence="1" type="ORF">BN983_01897</name>
</gene>
<dbReference type="AlphaFoldDB" id="A0A024P4T9"/>
<reference evidence="2" key="1">
    <citation type="submission" date="2014-03" db="EMBL/GenBank/DDBJ databases">
        <authorList>
            <person name="Urmite Genomes U."/>
        </authorList>
    </citation>
    <scope>NUCLEOTIDE SEQUENCE [LARGE SCALE GENOMIC DNA]</scope>
    <source>
        <strain evidence="2">HD-03</strain>
    </source>
</reference>
<name>A0A024P4T9_9BACI</name>
<organism evidence="1 2">
    <name type="scientific">Halobacillus karajensis</name>
    <dbReference type="NCBI Taxonomy" id="195088"/>
    <lineage>
        <taxon>Bacteria</taxon>
        <taxon>Bacillati</taxon>
        <taxon>Bacillota</taxon>
        <taxon>Bacilli</taxon>
        <taxon>Bacillales</taxon>
        <taxon>Bacillaceae</taxon>
        <taxon>Halobacillus</taxon>
    </lineage>
</organism>
<evidence type="ECO:0000313" key="1">
    <source>
        <dbReference type="EMBL" id="CDQ23646.1"/>
    </source>
</evidence>
<evidence type="ECO:0000313" key="2">
    <source>
        <dbReference type="Proteomes" id="UP000028868"/>
    </source>
</evidence>
<sequence length="86" mass="9085">MNANCPKCQQQTTFVSNDNKKNRCQKCNSIMNKCINGDCINMISFGLYCSKCVGSGLKKTGVGAATVGAVVVGTLARVYLGNKGKS</sequence>